<dbReference type="RefSeq" id="WP_102481835.1">
    <property type="nucleotide sequence ID" value="NZ_MCSW01000047.1"/>
</dbReference>
<sequence>MSISFQTLTDSRQEKRGSALNLVALMDIFTVLVFFLLFNVHEEQTVNIGSHIDNLPLSAQAADELKEALNVQVLELPSQSRAYFAGQEISVSDGVDGLSTVIRKYCEIEESRCRLLAIESPPEMPYPFVNQFVELGRNLGFENVYLVVTQK</sequence>
<evidence type="ECO:0008006" key="11">
    <source>
        <dbReference type="Google" id="ProtNLM"/>
    </source>
</evidence>
<evidence type="ECO:0000256" key="4">
    <source>
        <dbReference type="ARBA" id="ARBA00022692"/>
    </source>
</evidence>
<evidence type="ECO:0000256" key="3">
    <source>
        <dbReference type="ARBA" id="ARBA00022475"/>
    </source>
</evidence>
<evidence type="ECO:0000256" key="5">
    <source>
        <dbReference type="ARBA" id="ARBA00022989"/>
    </source>
</evidence>
<gene>
    <name evidence="9" type="ORF">BCV19_02915</name>
</gene>
<dbReference type="Proteomes" id="UP000235405">
    <property type="component" value="Unassembled WGS sequence"/>
</dbReference>
<evidence type="ECO:0000313" key="10">
    <source>
        <dbReference type="Proteomes" id="UP000235405"/>
    </source>
</evidence>
<comment type="similarity">
    <text evidence="2 7">Belongs to the ExbD/TolR family.</text>
</comment>
<protein>
    <recommendedName>
        <fullName evidence="11">Biopolymer transporter ExbD</fullName>
    </recommendedName>
</protein>
<accession>A0A2N7CJ15</accession>
<dbReference type="Pfam" id="PF02472">
    <property type="entry name" value="ExbD"/>
    <property type="match status" value="1"/>
</dbReference>
<keyword evidence="5 8" id="KW-1133">Transmembrane helix</keyword>
<keyword evidence="3" id="KW-1003">Cell membrane</keyword>
<evidence type="ECO:0000256" key="8">
    <source>
        <dbReference type="SAM" id="Phobius"/>
    </source>
</evidence>
<dbReference type="EMBL" id="MCSW01000047">
    <property type="protein sequence ID" value="PMF30987.1"/>
    <property type="molecule type" value="Genomic_DNA"/>
</dbReference>
<proteinExistence type="inferred from homology"/>
<feature type="transmembrane region" description="Helical" evidence="8">
    <location>
        <begin position="20"/>
        <end position="38"/>
    </location>
</feature>
<evidence type="ECO:0000256" key="2">
    <source>
        <dbReference type="ARBA" id="ARBA00005811"/>
    </source>
</evidence>
<organism evidence="9 10">
    <name type="scientific">Vibrio splendidus</name>
    <dbReference type="NCBI Taxonomy" id="29497"/>
    <lineage>
        <taxon>Bacteria</taxon>
        <taxon>Pseudomonadati</taxon>
        <taxon>Pseudomonadota</taxon>
        <taxon>Gammaproteobacteria</taxon>
        <taxon>Vibrionales</taxon>
        <taxon>Vibrionaceae</taxon>
        <taxon>Vibrio</taxon>
    </lineage>
</organism>
<keyword evidence="4 7" id="KW-0812">Transmembrane</keyword>
<reference evidence="10" key="1">
    <citation type="submission" date="2016-07" db="EMBL/GenBank/DDBJ databases">
        <title>Nontailed viruses are major unrecognized killers of bacteria in the ocean.</title>
        <authorList>
            <person name="Kauffman K."/>
            <person name="Hussain F."/>
            <person name="Yang J."/>
            <person name="Arevalo P."/>
            <person name="Brown J."/>
            <person name="Cutler M."/>
            <person name="Kelly L."/>
            <person name="Polz M.F."/>
        </authorList>
    </citation>
    <scope>NUCLEOTIDE SEQUENCE [LARGE SCALE GENOMIC DNA]</scope>
    <source>
        <strain evidence="10">10N.286.54.F3</strain>
    </source>
</reference>
<dbReference type="GO" id="GO:0005886">
    <property type="term" value="C:plasma membrane"/>
    <property type="evidence" value="ECO:0007669"/>
    <property type="project" value="UniProtKB-SubCell"/>
</dbReference>
<evidence type="ECO:0000256" key="7">
    <source>
        <dbReference type="RuleBase" id="RU003879"/>
    </source>
</evidence>
<dbReference type="InterPro" id="IPR003400">
    <property type="entry name" value="ExbD"/>
</dbReference>
<keyword evidence="6 8" id="KW-0472">Membrane</keyword>
<dbReference type="GO" id="GO:0015031">
    <property type="term" value="P:protein transport"/>
    <property type="evidence" value="ECO:0007669"/>
    <property type="project" value="UniProtKB-KW"/>
</dbReference>
<keyword evidence="7" id="KW-0813">Transport</keyword>
<dbReference type="AlphaFoldDB" id="A0A2N7CJ15"/>
<evidence type="ECO:0000256" key="6">
    <source>
        <dbReference type="ARBA" id="ARBA00023136"/>
    </source>
</evidence>
<evidence type="ECO:0000313" key="9">
    <source>
        <dbReference type="EMBL" id="PMF30987.1"/>
    </source>
</evidence>
<dbReference type="GO" id="GO:0022857">
    <property type="term" value="F:transmembrane transporter activity"/>
    <property type="evidence" value="ECO:0007669"/>
    <property type="project" value="InterPro"/>
</dbReference>
<keyword evidence="7" id="KW-0653">Protein transport</keyword>
<evidence type="ECO:0000256" key="1">
    <source>
        <dbReference type="ARBA" id="ARBA00004162"/>
    </source>
</evidence>
<comment type="caution">
    <text evidence="9">The sequence shown here is derived from an EMBL/GenBank/DDBJ whole genome shotgun (WGS) entry which is preliminary data.</text>
</comment>
<name>A0A2N7CJ15_VIBSP</name>
<comment type="subcellular location">
    <subcellularLocation>
        <location evidence="1">Cell membrane</location>
        <topology evidence="1">Single-pass membrane protein</topology>
    </subcellularLocation>
    <subcellularLocation>
        <location evidence="7">Cell membrane</location>
        <topology evidence="7">Single-pass type II membrane protein</topology>
    </subcellularLocation>
</comment>